<dbReference type="PANTHER" id="PTHR43433:SF10">
    <property type="entry name" value="AB HYDROLASE-1 DOMAIN-CONTAINING PROTEIN"/>
    <property type="match status" value="1"/>
</dbReference>
<feature type="compositionally biased region" description="Polar residues" evidence="1">
    <location>
        <begin position="642"/>
        <end position="654"/>
    </location>
</feature>
<feature type="region of interest" description="Disordered" evidence="1">
    <location>
        <begin position="190"/>
        <end position="297"/>
    </location>
</feature>
<feature type="region of interest" description="Disordered" evidence="1">
    <location>
        <begin position="816"/>
        <end position="840"/>
    </location>
</feature>
<feature type="compositionally biased region" description="Low complexity" evidence="1">
    <location>
        <begin position="828"/>
        <end position="840"/>
    </location>
</feature>
<dbReference type="Proteomes" id="UP000623467">
    <property type="component" value="Unassembled WGS sequence"/>
</dbReference>
<evidence type="ECO:0000313" key="3">
    <source>
        <dbReference type="Proteomes" id="UP000623467"/>
    </source>
</evidence>
<reference evidence="2" key="1">
    <citation type="submission" date="2020-05" db="EMBL/GenBank/DDBJ databases">
        <title>Mycena genomes resolve the evolution of fungal bioluminescence.</title>
        <authorList>
            <person name="Tsai I.J."/>
        </authorList>
    </citation>
    <scope>NUCLEOTIDE SEQUENCE</scope>
    <source>
        <strain evidence="2">160909Yilan</strain>
    </source>
</reference>
<dbReference type="Gene3D" id="3.40.50.1820">
    <property type="entry name" value="alpha/beta hydrolase"/>
    <property type="match status" value="1"/>
</dbReference>
<organism evidence="2 3">
    <name type="scientific">Mycena sanguinolenta</name>
    <dbReference type="NCBI Taxonomy" id="230812"/>
    <lineage>
        <taxon>Eukaryota</taxon>
        <taxon>Fungi</taxon>
        <taxon>Dikarya</taxon>
        <taxon>Basidiomycota</taxon>
        <taxon>Agaricomycotina</taxon>
        <taxon>Agaricomycetes</taxon>
        <taxon>Agaricomycetidae</taxon>
        <taxon>Agaricales</taxon>
        <taxon>Marasmiineae</taxon>
        <taxon>Mycenaceae</taxon>
        <taxon>Mycena</taxon>
    </lineage>
</organism>
<dbReference type="SUPFAM" id="SSF53474">
    <property type="entry name" value="alpha/beta-Hydrolases"/>
    <property type="match status" value="1"/>
</dbReference>
<feature type="compositionally biased region" description="Pro residues" evidence="1">
    <location>
        <begin position="214"/>
        <end position="224"/>
    </location>
</feature>
<feature type="compositionally biased region" description="Polar residues" evidence="1">
    <location>
        <begin position="110"/>
        <end position="120"/>
    </location>
</feature>
<dbReference type="InterPro" id="IPR029058">
    <property type="entry name" value="AB_hydrolase_fold"/>
</dbReference>
<dbReference type="PANTHER" id="PTHR43433">
    <property type="entry name" value="HYDROLASE, ALPHA/BETA FOLD FAMILY PROTEIN"/>
    <property type="match status" value="1"/>
</dbReference>
<keyword evidence="3" id="KW-1185">Reference proteome</keyword>
<feature type="compositionally biased region" description="Polar residues" evidence="1">
    <location>
        <begin position="139"/>
        <end position="149"/>
    </location>
</feature>
<dbReference type="InterPro" id="IPR050471">
    <property type="entry name" value="AB_hydrolase"/>
</dbReference>
<feature type="compositionally biased region" description="Pro residues" evidence="1">
    <location>
        <begin position="722"/>
        <end position="733"/>
    </location>
</feature>
<feature type="compositionally biased region" description="Low complexity" evidence="1">
    <location>
        <begin position="272"/>
        <end position="281"/>
    </location>
</feature>
<dbReference type="AlphaFoldDB" id="A0A8H6XE39"/>
<feature type="region of interest" description="Disordered" evidence="1">
    <location>
        <begin position="1"/>
        <end position="158"/>
    </location>
</feature>
<accession>A0A8H6XE39</accession>
<dbReference type="EMBL" id="JACAZH010000031">
    <property type="protein sequence ID" value="KAF7339693.1"/>
    <property type="molecule type" value="Genomic_DNA"/>
</dbReference>
<sequence length="981" mass="106301">MQSVASRPQPLAPAPPSVRMRKSSSFMSLRREKTKSPPISSSYELSGSRSTYFDAYPRAASTRSSKPKTRDPEPSSSSKALPSVEASPIAFPTTELPPEPTYHPVGPLQRSRSYTGSSSRAYERHNRAEPGPVPALRFSGSSTQHTETPPDTPVDNFDGSSFTDYAVVVSAPVSGVETMDALVDGMNGGDEIIGRGSTSSSRQRFGIPHHHPLYEPPLPTPPPGVVLGPPKHRRQKRESFSSNSGSEEEEARRQALAAARPRRRRTRPSPPRNASNSTITPSKPPPKSPIDPSFTAFPSVELTPRKAGSATGHTPPDKQRIVLPSISDIIRNHAPHQAQLRSRPSISTRTSVYAHSHGHSTVHEESEPEPVGLDEADMISSQHLPPSFVRRHSALSDNVSIASPRSDGGAGSLYAPSIHSNYPSTSPIDPTFLPLTRPSASQAVAQYLRSARLTTLLKCTRSPHASQDNPLTVSLSDLGSPTGFPVVVFLGLGCVRHVMGLYDDMAACLGLRLITIDRWGVGRTEARSKSSKGIIQWAAVVEEVLDLLDIGECSVMAHSAGTPYALSFANKVPERIRGNICLLAPWVGGSESGGYKWLKYVPNGILKTAQAAEWKIQAWMIGKPPTIAYEGIGYTLPKTIPQKVNSPQTNSKNVTAVKDAEGRPRPSIGSTFSDYDDLQDFDGRFESRSTLGSTSRSRKESKAAKRKPSRGFLDRFTKGSRPPSPEDPAPTQQPPKKLKGLRSMGSLRKTSTSSYPASVKRSEPSSPQLPPTPKLEVGLGLDEIGWPKAGSEISLFPDTNENNGLRSASEKFYTAPRAGGRRAMSFTSPASSWQSMPSSPAASSCNNSSISVFAPSAGQPNSEYQSALGNALIAASHAESSKGMHNDLLQILNHDNHPWGFSYSHYPHKVNVWYGDKDEKIAENAVRWMERNMGDKCSVKVVKGADHALMYKSGVVVEVLEQLLAHWQPCEHSSRIASSWF</sequence>
<evidence type="ECO:0000313" key="2">
    <source>
        <dbReference type="EMBL" id="KAF7339693.1"/>
    </source>
</evidence>
<dbReference type="OrthoDB" id="435520at2759"/>
<evidence type="ECO:0008006" key="4">
    <source>
        <dbReference type="Google" id="ProtNLM"/>
    </source>
</evidence>
<evidence type="ECO:0000256" key="1">
    <source>
        <dbReference type="SAM" id="MobiDB-lite"/>
    </source>
</evidence>
<feature type="region of interest" description="Disordered" evidence="1">
    <location>
        <begin position="640"/>
        <end position="777"/>
    </location>
</feature>
<name>A0A8H6XE39_9AGAR</name>
<comment type="caution">
    <text evidence="2">The sequence shown here is derived from an EMBL/GenBank/DDBJ whole genome shotgun (WGS) entry which is preliminary data.</text>
</comment>
<proteinExistence type="predicted"/>
<protein>
    <recommendedName>
        <fullName evidence="4">Alpha/beta-hydrolase</fullName>
    </recommendedName>
</protein>
<gene>
    <name evidence="2" type="ORF">MSAN_02184400</name>
</gene>
<feature type="compositionally biased region" description="Polar residues" evidence="1">
    <location>
        <begin position="37"/>
        <end position="51"/>
    </location>
</feature>